<organism evidence="12 13">
    <name type="scientific">Deminuibacter soli</name>
    <dbReference type="NCBI Taxonomy" id="2291815"/>
    <lineage>
        <taxon>Bacteria</taxon>
        <taxon>Pseudomonadati</taxon>
        <taxon>Bacteroidota</taxon>
        <taxon>Chitinophagia</taxon>
        <taxon>Chitinophagales</taxon>
        <taxon>Chitinophagaceae</taxon>
        <taxon>Deminuibacter</taxon>
    </lineage>
</organism>
<evidence type="ECO:0000256" key="8">
    <source>
        <dbReference type="ARBA" id="ARBA00033659"/>
    </source>
</evidence>
<evidence type="ECO:0000256" key="3">
    <source>
        <dbReference type="ARBA" id="ARBA00011958"/>
    </source>
</evidence>
<evidence type="ECO:0000256" key="11">
    <source>
        <dbReference type="RuleBase" id="RU000610"/>
    </source>
</evidence>
<dbReference type="EC" id="5.3.1.5" evidence="3 9"/>
<keyword evidence="7 9" id="KW-0119">Carbohydrate metabolism</keyword>
<dbReference type="Proteomes" id="UP000261284">
    <property type="component" value="Unassembled WGS sequence"/>
</dbReference>
<dbReference type="PANTHER" id="PTHR48408">
    <property type="match status" value="1"/>
</dbReference>
<dbReference type="GO" id="GO:0005737">
    <property type="term" value="C:cytoplasm"/>
    <property type="evidence" value="ECO:0007669"/>
    <property type="project" value="UniProtKB-SubCell"/>
</dbReference>
<dbReference type="InterPro" id="IPR036237">
    <property type="entry name" value="Xyl_isomerase-like_sf"/>
</dbReference>
<comment type="subcellular location">
    <subcellularLocation>
        <location evidence="9 11">Cytoplasm</location>
    </subcellularLocation>
</comment>
<evidence type="ECO:0000256" key="2">
    <source>
        <dbReference type="ARBA" id="ARBA00011881"/>
    </source>
</evidence>
<feature type="binding site" evidence="9">
    <location>
        <position position="345"/>
    </location>
    <ligand>
        <name>Mg(2+)</name>
        <dbReference type="ChEBI" id="CHEBI:18420"/>
        <label>1</label>
    </ligand>
</feature>
<feature type="binding site" evidence="9">
    <location>
        <position position="274"/>
    </location>
    <ligand>
        <name>Mg(2+)</name>
        <dbReference type="ChEBI" id="CHEBI:18420"/>
        <label>1</label>
    </ligand>
</feature>
<feature type="binding site" evidence="9">
    <location>
        <position position="238"/>
    </location>
    <ligand>
        <name>Mg(2+)</name>
        <dbReference type="ChEBI" id="CHEBI:18420"/>
        <label>1</label>
    </ligand>
</feature>
<sequence>MSVLIGEKEYFKGIGQVKYEGPDSDNPLAFRWYDANKVVVGKTMKDHLRFACAYWHSFVGNGADPFGEPTHLYPWNNHTDAIQRAKDKMDAAFEFITKMGMPYYCFHDVDVVDYTNDIAENERRLQALVEYAKQKQTATGVKLLWGTANLFSHRRYMNGAATNPDFHVLAHAGAQVKAALDATIALDGENYVFWGGREGYMSLLNTNMKKEQEHLARFLHTAKDYARKQGFKGTFFIEPKPCEPTKHQYDYDSATVIGFLRQFDLLNDFKLNIEVNHATLAGHTFQHELQVAADAGVLGSMDANRGDYQNGWDTDQFPNNIGELTEAMLVILEANGFGGGGINFDAKRRRNSTDDADLFYAHIGGMDNFARALVIADNILQHSEYKKIRADRYASFDSGKGKDFEAGKLSLEDLRNFAAENGEPAVKSGKQEYLENLLNRYL</sequence>
<dbReference type="FunFam" id="3.20.20.150:FF:000002">
    <property type="entry name" value="Xylose isomerase"/>
    <property type="match status" value="1"/>
</dbReference>
<keyword evidence="6 9" id="KW-0413">Isomerase</keyword>
<feature type="active site" evidence="9">
    <location>
        <position position="110"/>
    </location>
</feature>
<comment type="subunit">
    <text evidence="2 9 11">Homotetramer.</text>
</comment>
<dbReference type="PRINTS" id="PR00688">
    <property type="entry name" value="XYLOSISMRASE"/>
</dbReference>
<dbReference type="AlphaFoldDB" id="A0A3E1NEX8"/>
<protein>
    <recommendedName>
        <fullName evidence="3 9">Xylose isomerase</fullName>
        <ecNumber evidence="3 9">5.3.1.5</ecNumber>
    </recommendedName>
</protein>
<evidence type="ECO:0000256" key="5">
    <source>
        <dbReference type="ARBA" id="ARBA00022723"/>
    </source>
</evidence>
<evidence type="ECO:0000313" key="12">
    <source>
        <dbReference type="EMBL" id="RFM26354.1"/>
    </source>
</evidence>
<dbReference type="InterPro" id="IPR001998">
    <property type="entry name" value="Xylose_isomerase"/>
</dbReference>
<keyword evidence="9" id="KW-0963">Cytoplasm</keyword>
<evidence type="ECO:0000256" key="9">
    <source>
        <dbReference type="HAMAP-Rule" id="MF_00455"/>
    </source>
</evidence>
<dbReference type="RefSeq" id="WP_116849226.1">
    <property type="nucleotide sequence ID" value="NZ_QTJU01000010.1"/>
</dbReference>
<comment type="caution">
    <text evidence="12">The sequence shown here is derived from an EMBL/GenBank/DDBJ whole genome shotgun (WGS) entry which is preliminary data.</text>
</comment>
<keyword evidence="4 9" id="KW-0859">Xylose metabolism</keyword>
<proteinExistence type="inferred from homology"/>
<keyword evidence="13" id="KW-1185">Reference proteome</keyword>
<gene>
    <name evidence="9 12" type="primary">xylA</name>
    <name evidence="12" type="ORF">DXN05_20820</name>
</gene>
<keyword evidence="5 9" id="KW-0479">Metal-binding</keyword>
<evidence type="ECO:0000256" key="6">
    <source>
        <dbReference type="ARBA" id="ARBA00023235"/>
    </source>
</evidence>
<dbReference type="EMBL" id="QTJU01000010">
    <property type="protein sequence ID" value="RFM26354.1"/>
    <property type="molecule type" value="Genomic_DNA"/>
</dbReference>
<feature type="binding site" evidence="9">
    <location>
        <position position="313"/>
    </location>
    <ligand>
        <name>Mg(2+)</name>
        <dbReference type="ChEBI" id="CHEBI:18420"/>
        <label>2</label>
    </ligand>
</feature>
<dbReference type="InterPro" id="IPR013452">
    <property type="entry name" value="Xylose_isom_bac"/>
</dbReference>
<evidence type="ECO:0000313" key="13">
    <source>
        <dbReference type="Proteomes" id="UP000261284"/>
    </source>
</evidence>
<feature type="binding site" evidence="9">
    <location>
        <position position="277"/>
    </location>
    <ligand>
        <name>Mg(2+)</name>
        <dbReference type="ChEBI" id="CHEBI:18420"/>
        <label>2</label>
    </ligand>
</feature>
<dbReference type="NCBIfam" id="TIGR02630">
    <property type="entry name" value="xylose_isom_A"/>
    <property type="match status" value="1"/>
</dbReference>
<dbReference type="GO" id="GO:0009045">
    <property type="term" value="F:xylose isomerase activity"/>
    <property type="evidence" value="ECO:0007669"/>
    <property type="project" value="UniProtKB-UniRule"/>
</dbReference>
<dbReference type="GO" id="GO:0000287">
    <property type="term" value="F:magnesium ion binding"/>
    <property type="evidence" value="ECO:0007669"/>
    <property type="project" value="UniProtKB-UniRule"/>
</dbReference>
<evidence type="ECO:0000256" key="7">
    <source>
        <dbReference type="ARBA" id="ARBA00023277"/>
    </source>
</evidence>
<reference evidence="12 13" key="1">
    <citation type="submission" date="2018-08" db="EMBL/GenBank/DDBJ databases">
        <title>Chitinophagaceae sp. K23C18032701, a novel bacterium isolated from forest soil.</title>
        <authorList>
            <person name="Wang C."/>
        </authorList>
    </citation>
    <scope>NUCLEOTIDE SEQUENCE [LARGE SCALE GENOMIC DNA]</scope>
    <source>
        <strain evidence="12 13">K23C18032701</strain>
    </source>
</reference>
<dbReference type="SUPFAM" id="SSF51658">
    <property type="entry name" value="Xylose isomerase-like"/>
    <property type="match status" value="1"/>
</dbReference>
<dbReference type="NCBIfam" id="NF003998">
    <property type="entry name" value="PRK05474.1"/>
    <property type="match status" value="1"/>
</dbReference>
<comment type="similarity">
    <text evidence="1 9 10">Belongs to the xylose isomerase family.</text>
</comment>
<dbReference type="PROSITE" id="PS51415">
    <property type="entry name" value="XYLOSE_ISOMERASE"/>
    <property type="match status" value="1"/>
</dbReference>
<feature type="active site" evidence="9">
    <location>
        <position position="107"/>
    </location>
</feature>
<dbReference type="GO" id="GO:0042732">
    <property type="term" value="P:D-xylose metabolic process"/>
    <property type="evidence" value="ECO:0007669"/>
    <property type="project" value="UniProtKB-UniRule"/>
</dbReference>
<comment type="cofactor">
    <cofactor evidence="9">
        <name>Mg(2+)</name>
        <dbReference type="ChEBI" id="CHEBI:18420"/>
    </cofactor>
    <text evidence="9">Binds 2 magnesium ions per subunit.</text>
</comment>
<dbReference type="HAMAP" id="MF_00455">
    <property type="entry name" value="Xylose_isom_A"/>
    <property type="match status" value="1"/>
</dbReference>
<feature type="binding site" evidence="9">
    <location>
        <position position="274"/>
    </location>
    <ligand>
        <name>Mg(2+)</name>
        <dbReference type="ChEBI" id="CHEBI:18420"/>
        <label>2</label>
    </ligand>
</feature>
<feature type="binding site" evidence="9">
    <location>
        <position position="302"/>
    </location>
    <ligand>
        <name>Mg(2+)</name>
        <dbReference type="ChEBI" id="CHEBI:18420"/>
        <label>1</label>
    </ligand>
</feature>
<evidence type="ECO:0000256" key="10">
    <source>
        <dbReference type="RuleBase" id="RU000609"/>
    </source>
</evidence>
<evidence type="ECO:0000256" key="1">
    <source>
        <dbReference type="ARBA" id="ARBA00005765"/>
    </source>
</evidence>
<accession>A0A3E1NEX8</accession>
<dbReference type="Gene3D" id="3.20.20.150">
    <property type="entry name" value="Divalent-metal-dependent TIM barrel enzymes"/>
    <property type="match status" value="1"/>
</dbReference>
<comment type="catalytic activity">
    <reaction evidence="8 9 10">
        <text>alpha-D-xylose = alpha-D-xylulofuranose</text>
        <dbReference type="Rhea" id="RHEA:22816"/>
        <dbReference type="ChEBI" id="CHEBI:28518"/>
        <dbReference type="ChEBI" id="CHEBI:188998"/>
        <dbReference type="EC" id="5.3.1.5"/>
    </reaction>
</comment>
<dbReference type="PANTHER" id="PTHR48408:SF1">
    <property type="entry name" value="XYLOSE ISOMERASE"/>
    <property type="match status" value="1"/>
</dbReference>
<keyword evidence="9" id="KW-0460">Magnesium</keyword>
<evidence type="ECO:0000256" key="4">
    <source>
        <dbReference type="ARBA" id="ARBA00022629"/>
    </source>
</evidence>
<dbReference type="OrthoDB" id="9763981at2"/>
<name>A0A3E1NEX8_9BACT</name>
<feature type="binding site" evidence="9">
    <location>
        <position position="315"/>
    </location>
    <ligand>
        <name>Mg(2+)</name>
        <dbReference type="ChEBI" id="CHEBI:18420"/>
        <label>2</label>
    </ligand>
</feature>